<accession>A0A5K3F3H1</accession>
<name>A0A5K3F3H1_MESCO</name>
<evidence type="ECO:0000256" key="1">
    <source>
        <dbReference type="SAM" id="MobiDB-lite"/>
    </source>
</evidence>
<dbReference type="AlphaFoldDB" id="A0A5K3F3H1"/>
<proteinExistence type="predicted"/>
<reference evidence="2" key="1">
    <citation type="submission" date="2019-11" db="UniProtKB">
        <authorList>
            <consortium name="WormBaseParasite"/>
        </authorList>
    </citation>
    <scope>IDENTIFICATION</scope>
</reference>
<sequence>MWTHLAIDPHCYRPHHCYRSTSPPPRPHASLGADVVRPHSHLHRPARVPPSPQSHRQGTFVHPRPPCRRRDWDCAGGFRV</sequence>
<evidence type="ECO:0000313" key="2">
    <source>
        <dbReference type="WBParaSite" id="MCU_004599-RA"/>
    </source>
</evidence>
<dbReference type="WBParaSite" id="MCU_004599-RA">
    <property type="protein sequence ID" value="MCU_004599-RA"/>
    <property type="gene ID" value="MCU_004599"/>
</dbReference>
<protein>
    <submittedName>
        <fullName evidence="2">Uncharacterized protein</fullName>
    </submittedName>
</protein>
<feature type="region of interest" description="Disordered" evidence="1">
    <location>
        <begin position="20"/>
        <end position="64"/>
    </location>
</feature>
<organism evidence="2">
    <name type="scientific">Mesocestoides corti</name>
    <name type="common">Flatworm</name>
    <dbReference type="NCBI Taxonomy" id="53468"/>
    <lineage>
        <taxon>Eukaryota</taxon>
        <taxon>Metazoa</taxon>
        <taxon>Spiralia</taxon>
        <taxon>Lophotrochozoa</taxon>
        <taxon>Platyhelminthes</taxon>
        <taxon>Cestoda</taxon>
        <taxon>Eucestoda</taxon>
        <taxon>Cyclophyllidea</taxon>
        <taxon>Mesocestoididae</taxon>
        <taxon>Mesocestoides</taxon>
    </lineage>
</organism>